<reference evidence="5" key="2">
    <citation type="submission" date="2020-09" db="EMBL/GenBank/DDBJ databases">
        <authorList>
            <person name="Sun Q."/>
            <person name="Zhou Y."/>
        </authorList>
    </citation>
    <scope>NUCLEOTIDE SEQUENCE</scope>
    <source>
        <strain evidence="5">CGMCC 4.7306</strain>
    </source>
</reference>
<dbReference type="AlphaFoldDB" id="A0A917SBS1"/>
<feature type="DNA-binding region" description="OmpR/PhoB-type" evidence="3">
    <location>
        <begin position="1"/>
        <end position="90"/>
    </location>
</feature>
<dbReference type="PRINTS" id="PR00364">
    <property type="entry name" value="DISEASERSIST"/>
</dbReference>
<dbReference type="InterPro" id="IPR036388">
    <property type="entry name" value="WH-like_DNA-bd_sf"/>
</dbReference>
<dbReference type="Gene3D" id="3.40.50.300">
    <property type="entry name" value="P-loop containing nucleotide triphosphate hydrolases"/>
    <property type="match status" value="1"/>
</dbReference>
<dbReference type="InterPro" id="IPR027417">
    <property type="entry name" value="P-loop_NTPase"/>
</dbReference>
<dbReference type="PANTHER" id="PTHR47691:SF3">
    <property type="entry name" value="HTH-TYPE TRANSCRIPTIONAL REGULATOR RV0890C-RELATED"/>
    <property type="match status" value="1"/>
</dbReference>
<evidence type="ECO:0000256" key="3">
    <source>
        <dbReference type="PROSITE-ProRule" id="PRU01091"/>
    </source>
</evidence>
<dbReference type="SUPFAM" id="SSF46894">
    <property type="entry name" value="C-terminal effector domain of the bipartite response regulators"/>
    <property type="match status" value="1"/>
</dbReference>
<evidence type="ECO:0000313" key="6">
    <source>
        <dbReference type="Proteomes" id="UP000613840"/>
    </source>
</evidence>
<evidence type="ECO:0000256" key="1">
    <source>
        <dbReference type="ARBA" id="ARBA00005820"/>
    </source>
</evidence>
<dbReference type="GO" id="GO:0006355">
    <property type="term" value="P:regulation of DNA-templated transcription"/>
    <property type="evidence" value="ECO:0007669"/>
    <property type="project" value="InterPro"/>
</dbReference>
<dbReference type="InterPro" id="IPR005158">
    <property type="entry name" value="BTAD"/>
</dbReference>
<dbReference type="GO" id="GO:0003677">
    <property type="term" value="F:DNA binding"/>
    <property type="evidence" value="ECO:0007669"/>
    <property type="project" value="UniProtKB-UniRule"/>
</dbReference>
<dbReference type="InterPro" id="IPR011990">
    <property type="entry name" value="TPR-like_helical_dom_sf"/>
</dbReference>
<dbReference type="Pfam" id="PF00486">
    <property type="entry name" value="Trans_reg_C"/>
    <property type="match status" value="1"/>
</dbReference>
<dbReference type="Proteomes" id="UP000613840">
    <property type="component" value="Unassembled WGS sequence"/>
</dbReference>
<dbReference type="PANTHER" id="PTHR47691">
    <property type="entry name" value="REGULATOR-RELATED"/>
    <property type="match status" value="1"/>
</dbReference>
<dbReference type="Pfam" id="PF13401">
    <property type="entry name" value="AAA_22"/>
    <property type="match status" value="1"/>
</dbReference>
<dbReference type="Gene3D" id="1.25.40.10">
    <property type="entry name" value="Tetratricopeptide repeat domain"/>
    <property type="match status" value="2"/>
</dbReference>
<dbReference type="RefSeq" id="WP_188895891.1">
    <property type="nucleotide sequence ID" value="NZ_BMMZ01000006.1"/>
</dbReference>
<dbReference type="GO" id="GO:0000160">
    <property type="term" value="P:phosphorelay signal transduction system"/>
    <property type="evidence" value="ECO:0007669"/>
    <property type="project" value="InterPro"/>
</dbReference>
<proteinExistence type="inferred from homology"/>
<dbReference type="InterPro" id="IPR001867">
    <property type="entry name" value="OmpR/PhoB-type_DNA-bd"/>
</dbReference>
<dbReference type="SMART" id="SM01043">
    <property type="entry name" value="BTAD"/>
    <property type="match status" value="1"/>
</dbReference>
<comment type="similarity">
    <text evidence="1">Belongs to the AfsR/DnrI/RedD regulatory family.</text>
</comment>
<dbReference type="CDD" id="cd15831">
    <property type="entry name" value="BTAD"/>
    <property type="match status" value="1"/>
</dbReference>
<evidence type="ECO:0000259" key="4">
    <source>
        <dbReference type="PROSITE" id="PS51755"/>
    </source>
</evidence>
<evidence type="ECO:0000256" key="2">
    <source>
        <dbReference type="ARBA" id="ARBA00023125"/>
    </source>
</evidence>
<sequence length="1099" mass="120188">MQIAILGPLEVSLGGRKVALAGARLRTLLVRLAVDAPKPVPVGELIDAVWDDEPPADAANALQSLVSRLRRAFAEPALITAEPAGYRLDVDRSAIDLHRFAELAGQAVRLQRQARPEDALEACTAALELWRGEPLTDAGDAEYVHPIVTACLNYRLEVVSTRIDALLDLGRGAEVIGELDELIDSHPLRERFVAQQLRALAATGRVNEALAAYEKCRRRLADELGSDPGPELQQLHLALLRGELPVIAARPSPPAKPEPRTNLRPGLTSFIGREPELARIAESLESARLVTIVGPGGAGKTRIATESALQWMRDHDQPSWVVELAPIGAPENIPGALLGALGLGDPSLRERSERTGTDELQRLLDHLSTTQCLLVIDNCEHLIDGVARLVEELLVAAPGVRVLATSREPLALTAETLCPLPPLRLPPEEIDIDQATRYAAVRLWVDRASAIVGGYRLSEADLPAVMDILRRLDGLPLAIELAAARLRVLPVTEIARLLSDRFRLLTGGNRTSLPRHRTLRAVVEWSWDLLSDTERLLAERLAIFPAGTGIEAATAICADQRLKADEIGDLMINLADKSLLEPSGGAPVRFRMLETIREYGAERLAERGELAAARARHADHFYDLVLELEPQLRDHRQRAAREIMDAERGNVLAALRFLIDGADPHRALIMVLALYWQYQIRDQETELGYWLGEVIAANEGQNEPLLVYAEAIYRMSNRELLEFDSGQARAVMADLIERMRRAPEPPFAGLIVLREQLPIYLGAERGVSMAQLVERADDVEDPWVRGAIYAAASWMAENLGHREQMARFTDAAYDAFTRTGDVWGLSAVLGQRAQLLTLDGETDKAVEALHEVLKLAPEIGSGDDVLLTHLRLAALELRRDRTAAAREQVRRMRESNHNSAMERERELLCRSVEAAVLVAEGRTAEASDFVATMRALIDDRLLTNRFSAHASSMALASGAHVELAIDRLEHPGAGPVSDDSQLRPRVHQAIADLRRGYAAALATEDVPILAEFAVATAAAAQVVGDGERAARLLGGSAGLLGIDRLTDPRQIGVAERLRADLGDAAFDELFAAGRALDRAEFDALMDPARFESLDRVKAP</sequence>
<keyword evidence="2 3" id="KW-0238">DNA-binding</keyword>
<dbReference type="GO" id="GO:0016887">
    <property type="term" value="F:ATP hydrolysis activity"/>
    <property type="evidence" value="ECO:0007669"/>
    <property type="project" value="InterPro"/>
</dbReference>
<dbReference type="SUPFAM" id="SSF48452">
    <property type="entry name" value="TPR-like"/>
    <property type="match status" value="2"/>
</dbReference>
<protein>
    <submittedName>
        <fullName evidence="5">SARP family transcriptional regulator</fullName>
    </submittedName>
</protein>
<dbReference type="SUPFAM" id="SSF52540">
    <property type="entry name" value="P-loop containing nucleoside triphosphate hydrolases"/>
    <property type="match status" value="1"/>
</dbReference>
<evidence type="ECO:0000313" key="5">
    <source>
        <dbReference type="EMBL" id="GGL67118.1"/>
    </source>
</evidence>
<dbReference type="InterPro" id="IPR049945">
    <property type="entry name" value="AAA_22"/>
</dbReference>
<dbReference type="Pfam" id="PF03704">
    <property type="entry name" value="BTAD"/>
    <property type="match status" value="1"/>
</dbReference>
<dbReference type="InterPro" id="IPR016032">
    <property type="entry name" value="Sig_transdc_resp-reg_C-effctor"/>
</dbReference>
<feature type="domain" description="OmpR/PhoB-type" evidence="4">
    <location>
        <begin position="1"/>
        <end position="90"/>
    </location>
</feature>
<dbReference type="PROSITE" id="PS51755">
    <property type="entry name" value="OMPR_PHOB"/>
    <property type="match status" value="1"/>
</dbReference>
<reference evidence="5" key="1">
    <citation type="journal article" date="2014" name="Int. J. Syst. Evol. Microbiol.">
        <title>Complete genome sequence of Corynebacterium casei LMG S-19264T (=DSM 44701T), isolated from a smear-ripened cheese.</title>
        <authorList>
            <consortium name="US DOE Joint Genome Institute (JGI-PGF)"/>
            <person name="Walter F."/>
            <person name="Albersmeier A."/>
            <person name="Kalinowski J."/>
            <person name="Ruckert C."/>
        </authorList>
    </citation>
    <scope>NUCLEOTIDE SEQUENCE</scope>
    <source>
        <strain evidence="5">CGMCC 4.7306</strain>
    </source>
</reference>
<accession>A0A917SBS1</accession>
<gene>
    <name evidence="5" type="ORF">GCM10011575_27020</name>
</gene>
<dbReference type="SMART" id="SM00862">
    <property type="entry name" value="Trans_reg_C"/>
    <property type="match status" value="1"/>
</dbReference>
<name>A0A917SBS1_9ACTN</name>
<organism evidence="5 6">
    <name type="scientific">Microlunatus endophyticus</name>
    <dbReference type="NCBI Taxonomy" id="1716077"/>
    <lineage>
        <taxon>Bacteria</taxon>
        <taxon>Bacillati</taxon>
        <taxon>Actinomycetota</taxon>
        <taxon>Actinomycetes</taxon>
        <taxon>Propionibacteriales</taxon>
        <taxon>Propionibacteriaceae</taxon>
        <taxon>Microlunatus</taxon>
    </lineage>
</organism>
<dbReference type="Gene3D" id="1.10.10.10">
    <property type="entry name" value="Winged helix-like DNA-binding domain superfamily/Winged helix DNA-binding domain"/>
    <property type="match status" value="1"/>
</dbReference>
<keyword evidence="6" id="KW-1185">Reference proteome</keyword>
<comment type="caution">
    <text evidence="5">The sequence shown here is derived from an EMBL/GenBank/DDBJ whole genome shotgun (WGS) entry which is preliminary data.</text>
</comment>
<dbReference type="EMBL" id="BMMZ01000006">
    <property type="protein sequence ID" value="GGL67118.1"/>
    <property type="molecule type" value="Genomic_DNA"/>
</dbReference>